<organism evidence="1">
    <name type="scientific">Rhizophora mucronata</name>
    <name type="common">Asiatic mangrove</name>
    <dbReference type="NCBI Taxonomy" id="61149"/>
    <lineage>
        <taxon>Eukaryota</taxon>
        <taxon>Viridiplantae</taxon>
        <taxon>Streptophyta</taxon>
        <taxon>Embryophyta</taxon>
        <taxon>Tracheophyta</taxon>
        <taxon>Spermatophyta</taxon>
        <taxon>Magnoliopsida</taxon>
        <taxon>eudicotyledons</taxon>
        <taxon>Gunneridae</taxon>
        <taxon>Pentapetalae</taxon>
        <taxon>rosids</taxon>
        <taxon>fabids</taxon>
        <taxon>Malpighiales</taxon>
        <taxon>Rhizophoraceae</taxon>
        <taxon>Rhizophora</taxon>
    </lineage>
</organism>
<evidence type="ECO:0000313" key="1">
    <source>
        <dbReference type="EMBL" id="MBX31635.1"/>
    </source>
</evidence>
<dbReference type="AlphaFoldDB" id="A0A2P2MN24"/>
<name>A0A2P2MN24_RHIMU</name>
<accession>A0A2P2MN24</accession>
<reference evidence="1" key="1">
    <citation type="submission" date="2018-02" db="EMBL/GenBank/DDBJ databases">
        <title>Rhizophora mucronata_Transcriptome.</title>
        <authorList>
            <person name="Meera S.P."/>
            <person name="Sreeshan A."/>
            <person name="Augustine A."/>
        </authorList>
    </citation>
    <scope>NUCLEOTIDE SEQUENCE</scope>
    <source>
        <tissue evidence="1">Leaf</tissue>
    </source>
</reference>
<proteinExistence type="predicted"/>
<sequence>MIGGFVGFVHFTLYWTGGCCVMLLTQCIN</sequence>
<dbReference type="EMBL" id="GGEC01051151">
    <property type="protein sequence ID" value="MBX31635.1"/>
    <property type="molecule type" value="Transcribed_RNA"/>
</dbReference>
<protein>
    <submittedName>
        <fullName evidence="1">Uncharacterized protein</fullName>
    </submittedName>
</protein>